<accession>A0AAV4A0F0</accession>
<feature type="compositionally biased region" description="Gly residues" evidence="1">
    <location>
        <begin position="105"/>
        <end position="119"/>
    </location>
</feature>
<dbReference type="Proteomes" id="UP000735302">
    <property type="component" value="Unassembled WGS sequence"/>
</dbReference>
<sequence>MEGHLDSCTDEKLIHVHRERGGLRVEGRIITATKPGIGPNTDATPEATTLLDWSLQTQWMLLRLKRQDWQGYVIHGDDDDDDDDDEEEEEEEEEGGGGGGRKEWQGGGGGGREGWQRGGGGERKGGERRDSAMKGTLDEATT</sequence>
<dbReference type="AlphaFoldDB" id="A0AAV4A0F0"/>
<gene>
    <name evidence="2" type="ORF">PoB_002673100</name>
</gene>
<name>A0AAV4A0F0_9GAST</name>
<proteinExistence type="predicted"/>
<keyword evidence="3" id="KW-1185">Reference proteome</keyword>
<evidence type="ECO:0000313" key="2">
    <source>
        <dbReference type="EMBL" id="GFO00226.1"/>
    </source>
</evidence>
<evidence type="ECO:0000313" key="3">
    <source>
        <dbReference type="Proteomes" id="UP000735302"/>
    </source>
</evidence>
<feature type="compositionally biased region" description="Basic and acidic residues" evidence="1">
    <location>
        <begin position="120"/>
        <end position="132"/>
    </location>
</feature>
<comment type="caution">
    <text evidence="2">The sequence shown here is derived from an EMBL/GenBank/DDBJ whole genome shotgun (WGS) entry which is preliminary data.</text>
</comment>
<dbReference type="EMBL" id="BLXT01003064">
    <property type="protein sequence ID" value="GFO00226.1"/>
    <property type="molecule type" value="Genomic_DNA"/>
</dbReference>
<organism evidence="2 3">
    <name type="scientific">Plakobranchus ocellatus</name>
    <dbReference type="NCBI Taxonomy" id="259542"/>
    <lineage>
        <taxon>Eukaryota</taxon>
        <taxon>Metazoa</taxon>
        <taxon>Spiralia</taxon>
        <taxon>Lophotrochozoa</taxon>
        <taxon>Mollusca</taxon>
        <taxon>Gastropoda</taxon>
        <taxon>Heterobranchia</taxon>
        <taxon>Euthyneura</taxon>
        <taxon>Panpulmonata</taxon>
        <taxon>Sacoglossa</taxon>
        <taxon>Placobranchoidea</taxon>
        <taxon>Plakobranchidae</taxon>
        <taxon>Plakobranchus</taxon>
    </lineage>
</organism>
<protein>
    <submittedName>
        <fullName evidence="2">Uncharacterized protein</fullName>
    </submittedName>
</protein>
<evidence type="ECO:0000256" key="1">
    <source>
        <dbReference type="SAM" id="MobiDB-lite"/>
    </source>
</evidence>
<feature type="compositionally biased region" description="Acidic residues" evidence="1">
    <location>
        <begin position="77"/>
        <end position="95"/>
    </location>
</feature>
<feature type="region of interest" description="Disordered" evidence="1">
    <location>
        <begin position="71"/>
        <end position="142"/>
    </location>
</feature>
<reference evidence="2 3" key="1">
    <citation type="journal article" date="2021" name="Elife">
        <title>Chloroplast acquisition without the gene transfer in kleptoplastic sea slugs, Plakobranchus ocellatus.</title>
        <authorList>
            <person name="Maeda T."/>
            <person name="Takahashi S."/>
            <person name="Yoshida T."/>
            <person name="Shimamura S."/>
            <person name="Takaki Y."/>
            <person name="Nagai Y."/>
            <person name="Toyoda A."/>
            <person name="Suzuki Y."/>
            <person name="Arimoto A."/>
            <person name="Ishii H."/>
            <person name="Satoh N."/>
            <person name="Nishiyama T."/>
            <person name="Hasebe M."/>
            <person name="Maruyama T."/>
            <person name="Minagawa J."/>
            <person name="Obokata J."/>
            <person name="Shigenobu S."/>
        </authorList>
    </citation>
    <scope>NUCLEOTIDE SEQUENCE [LARGE SCALE GENOMIC DNA]</scope>
</reference>